<dbReference type="RefSeq" id="XP_024770897.1">
    <property type="nucleotide sequence ID" value="XM_024919634.1"/>
</dbReference>
<evidence type="ECO:0000313" key="2">
    <source>
        <dbReference type="Proteomes" id="UP000241690"/>
    </source>
</evidence>
<organism evidence="1 2">
    <name type="scientific">Trichoderma harzianum CBS 226.95</name>
    <dbReference type="NCBI Taxonomy" id="983964"/>
    <lineage>
        <taxon>Eukaryota</taxon>
        <taxon>Fungi</taxon>
        <taxon>Dikarya</taxon>
        <taxon>Ascomycota</taxon>
        <taxon>Pezizomycotina</taxon>
        <taxon>Sordariomycetes</taxon>
        <taxon>Hypocreomycetidae</taxon>
        <taxon>Hypocreales</taxon>
        <taxon>Hypocreaceae</taxon>
        <taxon>Trichoderma</taxon>
    </lineage>
</organism>
<sequence>MPQLTNHSQPPAISCFDMSMSISMSFGCDSLYPINSIYRVRTCSRKRQAVADVLPMITCACRQETLVSPIESQLATPPPTIFVCKTPDNSAFTLLYIKVSFCPKDVPRTRVAKRNKVLISTNKSRQRRRMGNKARDRYPHAVEAFLTAESHVK</sequence>
<gene>
    <name evidence="1" type="ORF">M431DRAFT_511322</name>
</gene>
<protein>
    <submittedName>
        <fullName evidence="1">Uncharacterized protein</fullName>
    </submittedName>
</protein>
<proteinExistence type="predicted"/>
<dbReference type="EMBL" id="KZ679686">
    <property type="protein sequence ID" value="PTB51220.1"/>
    <property type="molecule type" value="Genomic_DNA"/>
</dbReference>
<reference evidence="1 2" key="1">
    <citation type="submission" date="2016-07" db="EMBL/GenBank/DDBJ databases">
        <title>Multiple horizontal gene transfer events from other fungi enriched the ability of initially mycotrophic Trichoderma (Ascomycota) to feed on dead plant biomass.</title>
        <authorList>
            <consortium name="DOE Joint Genome Institute"/>
            <person name="Aerts A."/>
            <person name="Atanasova L."/>
            <person name="Chenthamara K."/>
            <person name="Zhang J."/>
            <person name="Grujic M."/>
            <person name="Henrissat B."/>
            <person name="Kuo A."/>
            <person name="Salamov A."/>
            <person name="Lipzen A."/>
            <person name="Labutti K."/>
            <person name="Barry K."/>
            <person name="Miao Y."/>
            <person name="Rahimi M.J."/>
            <person name="Shen Q."/>
            <person name="Grigoriev I.V."/>
            <person name="Kubicek C.P."/>
            <person name="Druzhinina I.S."/>
        </authorList>
    </citation>
    <scope>NUCLEOTIDE SEQUENCE [LARGE SCALE GENOMIC DNA]</scope>
    <source>
        <strain evidence="1 2">CBS 226.95</strain>
    </source>
</reference>
<evidence type="ECO:0000313" key="1">
    <source>
        <dbReference type="EMBL" id="PTB51220.1"/>
    </source>
</evidence>
<keyword evidence="2" id="KW-1185">Reference proteome</keyword>
<dbReference type="Proteomes" id="UP000241690">
    <property type="component" value="Unassembled WGS sequence"/>
</dbReference>
<accession>A0A2T4A2C8</accession>
<dbReference type="GeneID" id="36628203"/>
<dbReference type="AlphaFoldDB" id="A0A2T4A2C8"/>
<name>A0A2T4A2C8_TRIHA</name>